<sequence length="349" mass="38682">MSRDSRPSAGRAFNGGINVAFINVESYNMISQQRPEPAPRHTAFAFLISSLFNFLDLQYRVNGAASPFQTHPKTMWVAVSSSLLYCFAYAAELEPRFAQLGRTGMGLFGSILSVSLASVLFQNSVSFVLYSLCALFLNREMLCSAIEVFRSWIRGRMVIPLVPVSPASTNRGGLLPVPSTGRTFNGGINVAFVNIGSYNILQQHPVPAPRHTIFAFLISTLFNFLDLQYQGNGIVNPFQTHPKTMYLAFACVLFYSFAYAAELEPRFAHLGRGGMALFGSILSVSLASVLFRNAISLALYSLFVLFSNREMLCSVIEALWSWIRRRNTLVSENRGGLQSENSFELSEIV</sequence>
<name>A0AAV6JIL7_9ERIC</name>
<reference evidence="2" key="1">
    <citation type="submission" date="2020-08" db="EMBL/GenBank/DDBJ databases">
        <title>Plant Genome Project.</title>
        <authorList>
            <person name="Zhang R.-G."/>
        </authorList>
    </citation>
    <scope>NUCLEOTIDE SEQUENCE</scope>
    <source>
        <strain evidence="2">WSP0</strain>
        <tissue evidence="2">Leaf</tissue>
    </source>
</reference>
<dbReference type="InterPro" id="IPR053258">
    <property type="entry name" value="Ca-permeable_cation_channel"/>
</dbReference>
<dbReference type="EMBL" id="JACTNZ010000007">
    <property type="protein sequence ID" value="KAG5539920.1"/>
    <property type="molecule type" value="Genomic_DNA"/>
</dbReference>
<accession>A0AAV6JIL7</accession>
<keyword evidence="3" id="KW-1185">Reference proteome</keyword>
<dbReference type="PANTHER" id="PTHR34115:SF5">
    <property type="entry name" value="PROTEIN, PUTATIVE-RELATED"/>
    <property type="match status" value="1"/>
</dbReference>
<organism evidence="2 3">
    <name type="scientific">Rhododendron griersonianum</name>
    <dbReference type="NCBI Taxonomy" id="479676"/>
    <lineage>
        <taxon>Eukaryota</taxon>
        <taxon>Viridiplantae</taxon>
        <taxon>Streptophyta</taxon>
        <taxon>Embryophyta</taxon>
        <taxon>Tracheophyta</taxon>
        <taxon>Spermatophyta</taxon>
        <taxon>Magnoliopsida</taxon>
        <taxon>eudicotyledons</taxon>
        <taxon>Gunneridae</taxon>
        <taxon>Pentapetalae</taxon>
        <taxon>asterids</taxon>
        <taxon>Ericales</taxon>
        <taxon>Ericaceae</taxon>
        <taxon>Ericoideae</taxon>
        <taxon>Rhodoreae</taxon>
        <taxon>Rhododendron</taxon>
    </lineage>
</organism>
<evidence type="ECO:0000313" key="2">
    <source>
        <dbReference type="EMBL" id="KAG5539920.1"/>
    </source>
</evidence>
<feature type="transmembrane region" description="Helical" evidence="1">
    <location>
        <begin position="103"/>
        <end position="121"/>
    </location>
</feature>
<gene>
    <name evidence="2" type="ORF">RHGRI_020219</name>
</gene>
<evidence type="ECO:0000256" key="1">
    <source>
        <dbReference type="SAM" id="Phobius"/>
    </source>
</evidence>
<keyword evidence="1" id="KW-0472">Membrane</keyword>
<dbReference type="AlphaFoldDB" id="A0AAV6JIL7"/>
<keyword evidence="1" id="KW-0812">Transmembrane</keyword>
<dbReference type="PANTHER" id="PTHR34115">
    <property type="entry name" value="PROTEIN, PUTATIVE-RELATED"/>
    <property type="match status" value="1"/>
</dbReference>
<protein>
    <submittedName>
        <fullName evidence="2">Uncharacterized protein</fullName>
    </submittedName>
</protein>
<proteinExistence type="predicted"/>
<keyword evidence="1" id="KW-1133">Transmembrane helix</keyword>
<feature type="transmembrane region" description="Helical" evidence="1">
    <location>
        <begin position="75"/>
        <end position="91"/>
    </location>
</feature>
<feature type="transmembrane region" description="Helical" evidence="1">
    <location>
        <begin position="245"/>
        <end position="261"/>
    </location>
</feature>
<comment type="caution">
    <text evidence="2">The sequence shown here is derived from an EMBL/GenBank/DDBJ whole genome shotgun (WGS) entry which is preliminary data.</text>
</comment>
<dbReference type="Proteomes" id="UP000823749">
    <property type="component" value="Chromosome 7"/>
</dbReference>
<evidence type="ECO:0000313" key="3">
    <source>
        <dbReference type="Proteomes" id="UP000823749"/>
    </source>
</evidence>